<keyword evidence="3" id="KW-1185">Reference proteome</keyword>
<dbReference type="PATRIC" id="fig|1379870.5.peg.1203"/>
<keyword evidence="1" id="KW-0732">Signal</keyword>
<dbReference type="EMBL" id="CP010429">
    <property type="protein sequence ID" value="AKD54455.1"/>
    <property type="molecule type" value="Genomic_DNA"/>
</dbReference>
<dbReference type="STRING" id="1379870.SD10_05550"/>
<dbReference type="Proteomes" id="UP000033054">
    <property type="component" value="Chromosome"/>
</dbReference>
<gene>
    <name evidence="2" type="ORF">SD10_05550</name>
</gene>
<protein>
    <submittedName>
        <fullName evidence="2">Uncharacterized protein</fullName>
    </submittedName>
</protein>
<organism evidence="2 3">
    <name type="scientific">Spirosoma radiotolerans</name>
    <dbReference type="NCBI Taxonomy" id="1379870"/>
    <lineage>
        <taxon>Bacteria</taxon>
        <taxon>Pseudomonadati</taxon>
        <taxon>Bacteroidota</taxon>
        <taxon>Cytophagia</taxon>
        <taxon>Cytophagales</taxon>
        <taxon>Cytophagaceae</taxon>
        <taxon>Spirosoma</taxon>
    </lineage>
</organism>
<dbReference type="HOGENOM" id="CLU_520643_0_0_10"/>
<dbReference type="RefSeq" id="WP_046376052.1">
    <property type="nucleotide sequence ID" value="NZ_CP010429.1"/>
</dbReference>
<feature type="signal peptide" evidence="1">
    <location>
        <begin position="1"/>
        <end position="29"/>
    </location>
</feature>
<dbReference type="AlphaFoldDB" id="A0A0E3ZSM2"/>
<accession>A0A0E3ZSM2</accession>
<dbReference type="KEGG" id="srd:SD10_05550"/>
<name>A0A0E3ZSM2_9BACT</name>
<feature type="chain" id="PRO_5002416836" evidence="1">
    <location>
        <begin position="30"/>
        <end position="523"/>
    </location>
</feature>
<evidence type="ECO:0000256" key="1">
    <source>
        <dbReference type="SAM" id="SignalP"/>
    </source>
</evidence>
<evidence type="ECO:0000313" key="2">
    <source>
        <dbReference type="EMBL" id="AKD54455.1"/>
    </source>
</evidence>
<evidence type="ECO:0000313" key="3">
    <source>
        <dbReference type="Proteomes" id="UP000033054"/>
    </source>
</evidence>
<reference evidence="2 3" key="1">
    <citation type="journal article" date="2014" name="Curr. Microbiol.">
        <title>Spirosoma radiotolerans sp. nov., a gamma-radiation-resistant bacterium isolated from gamma ray-irradiated soil.</title>
        <authorList>
            <person name="Lee J.J."/>
            <person name="Srinivasan S."/>
            <person name="Lim S."/>
            <person name="Joe M."/>
            <person name="Im S."/>
            <person name="Bae S.I."/>
            <person name="Park K.R."/>
            <person name="Han J.H."/>
            <person name="Park S.H."/>
            <person name="Joo B.M."/>
            <person name="Park S.J."/>
            <person name="Kim M.K."/>
        </authorList>
    </citation>
    <scope>NUCLEOTIDE SEQUENCE [LARGE SCALE GENOMIC DNA]</scope>
    <source>
        <strain evidence="2 3">DG5A</strain>
    </source>
</reference>
<proteinExistence type="predicted"/>
<sequence>MTRILFCNFIASKYTFFVAGILLSGLLNAQPHTPTTSGLKVYSPLRRAVDGLQTIENGQIRVGVNANYGGAITYLAFLDNHGGLVSTNNMVNNPDLGRQVQIALYSGPANYSEKSTTGWSNLGWDPIQAGDSHGNVSQVVTLEKQQNQLYVKTIPKQFALNNEPGEATIEHWIRLEGNVVKVHAKVVMNRSDKTQYEARQQEFPCAYLNGDYHNMWFYKDNSPYTNGSLHLERIQPPSTTIFGDVFPTEPWMASVNDNGYGVGLYVKDNYEWKRGYFGSDLGGDEFSTVASYIAATNRVILDYNMVYEWDYELIVGHLNEIRSYVYNKPRLAANINYRFDTSRKGWYYGHAQDTGLPINGKLHIYLNDVENNIAISSPYGFWNARANPKLYLRAAFKTQNDKIRFRWRRSEDQTIYGTGDRFMDFPIINDGEFHTYEINLSGNDNWLEHSIGQIVFATIPEGPKIDGWAEFEWLSTSKDGPTDKPTIDPPIVDKPVVIQEPVAPCVPGCAPIAVKRLTYVRAK</sequence>